<feature type="transmembrane region" description="Helical" evidence="1">
    <location>
        <begin position="44"/>
        <end position="67"/>
    </location>
</feature>
<keyword evidence="1" id="KW-1133">Transmembrane helix</keyword>
<comment type="caution">
    <text evidence="2">The sequence shown here is derived from an EMBL/GenBank/DDBJ whole genome shotgun (WGS) entry which is preliminary data.</text>
</comment>
<dbReference type="Pfam" id="PF10861">
    <property type="entry name" value="DUF2784"/>
    <property type="match status" value="1"/>
</dbReference>
<evidence type="ECO:0008006" key="4">
    <source>
        <dbReference type="Google" id="ProtNLM"/>
    </source>
</evidence>
<dbReference type="EMBL" id="MFSP01000029">
    <property type="protein sequence ID" value="OGI69113.1"/>
    <property type="molecule type" value="Genomic_DNA"/>
</dbReference>
<reference evidence="2 3" key="1">
    <citation type="journal article" date="2016" name="Nat. Commun.">
        <title>Thousands of microbial genomes shed light on interconnected biogeochemical processes in an aquifer system.</title>
        <authorList>
            <person name="Anantharaman K."/>
            <person name="Brown C.T."/>
            <person name="Hug L.A."/>
            <person name="Sharon I."/>
            <person name="Castelle C.J."/>
            <person name="Probst A.J."/>
            <person name="Thomas B.C."/>
            <person name="Singh A."/>
            <person name="Wilkins M.J."/>
            <person name="Karaoz U."/>
            <person name="Brodie E.L."/>
            <person name="Williams K.H."/>
            <person name="Hubbard S.S."/>
            <person name="Banfield J.F."/>
        </authorList>
    </citation>
    <scope>NUCLEOTIDE SEQUENCE [LARGE SCALE GENOMIC DNA]</scope>
</reference>
<keyword evidence="1" id="KW-0472">Membrane</keyword>
<evidence type="ECO:0000313" key="2">
    <source>
        <dbReference type="EMBL" id="OGI69113.1"/>
    </source>
</evidence>
<name>A0A1F6VHK1_9PROT</name>
<dbReference type="AlphaFoldDB" id="A0A1F6VHK1"/>
<protein>
    <recommendedName>
        <fullName evidence="4">DUF2784 domain-containing protein</fullName>
    </recommendedName>
</protein>
<evidence type="ECO:0000313" key="3">
    <source>
        <dbReference type="Proteomes" id="UP000179076"/>
    </source>
</evidence>
<dbReference type="Proteomes" id="UP000179076">
    <property type="component" value="Unassembled WGS sequence"/>
</dbReference>
<feature type="transmembrane region" description="Helical" evidence="1">
    <location>
        <begin position="6"/>
        <end position="32"/>
    </location>
</feature>
<accession>A0A1F6VHK1</accession>
<dbReference type="InterPro" id="IPR021218">
    <property type="entry name" value="DUF2784"/>
</dbReference>
<proteinExistence type="predicted"/>
<keyword evidence="1" id="KW-0812">Transmembrane</keyword>
<gene>
    <name evidence="2" type="ORF">A2W18_06120</name>
</gene>
<sequence>MVLLADIVVVVHALIAAFIVSGFVAIPLGAWLGWRFVRRRWVRLAHLVGILFVAAETVFGVACPLTIWEDWLRRGNAQDVDFIARWVRWALYYDVPLWVFGAIYVIAAVFAVMLWRWVPPAPKR</sequence>
<feature type="transmembrane region" description="Helical" evidence="1">
    <location>
        <begin position="95"/>
        <end position="118"/>
    </location>
</feature>
<evidence type="ECO:0000256" key="1">
    <source>
        <dbReference type="SAM" id="Phobius"/>
    </source>
</evidence>
<organism evidence="2 3">
    <name type="scientific">Candidatus Muproteobacteria bacterium RBG_16_60_9</name>
    <dbReference type="NCBI Taxonomy" id="1817755"/>
    <lineage>
        <taxon>Bacteria</taxon>
        <taxon>Pseudomonadati</taxon>
        <taxon>Pseudomonadota</taxon>
        <taxon>Candidatus Muproteobacteria</taxon>
    </lineage>
</organism>